<feature type="region of interest" description="Disordered" evidence="1">
    <location>
        <begin position="151"/>
        <end position="192"/>
    </location>
</feature>
<evidence type="ECO:0000256" key="1">
    <source>
        <dbReference type="SAM" id="MobiDB-lite"/>
    </source>
</evidence>
<dbReference type="EMBL" id="MN739686">
    <property type="protein sequence ID" value="QHT21142.1"/>
    <property type="molecule type" value="Genomic_DNA"/>
</dbReference>
<feature type="compositionally biased region" description="Basic residues" evidence="1">
    <location>
        <begin position="160"/>
        <end position="192"/>
    </location>
</feature>
<accession>A0A6C0DXG1</accession>
<proteinExistence type="predicted"/>
<reference evidence="2" key="1">
    <citation type="journal article" date="2020" name="Nature">
        <title>Giant virus diversity and host interactions through global metagenomics.</title>
        <authorList>
            <person name="Schulz F."/>
            <person name="Roux S."/>
            <person name="Paez-Espino D."/>
            <person name="Jungbluth S."/>
            <person name="Walsh D.A."/>
            <person name="Denef V.J."/>
            <person name="McMahon K.D."/>
            <person name="Konstantinidis K.T."/>
            <person name="Eloe-Fadrosh E.A."/>
            <person name="Kyrpides N.C."/>
            <person name="Woyke T."/>
        </authorList>
    </citation>
    <scope>NUCLEOTIDE SEQUENCE</scope>
    <source>
        <strain evidence="2">GVMAG-M-3300023174-75</strain>
    </source>
</reference>
<sequence>MSELSQVSPVSGRVGASSSRRPLRRLTDSVPRFRNPELWKTIRAEEAARDAANLESESSKRFTELIKTQRALEQITDPDIEFPPPPTNTLLQLPQPVRLPPPYTLARVAVPFSNRLSTPAVSNRQRSVRLPPQVVSDRLRSVRLLGSLGSLDELSAGGKGSRRRYNNYKKTRKGRVNNRRRKSKRGKTLRRH</sequence>
<organism evidence="2">
    <name type="scientific">viral metagenome</name>
    <dbReference type="NCBI Taxonomy" id="1070528"/>
    <lineage>
        <taxon>unclassified sequences</taxon>
        <taxon>metagenomes</taxon>
        <taxon>organismal metagenomes</taxon>
    </lineage>
</organism>
<feature type="region of interest" description="Disordered" evidence="1">
    <location>
        <begin position="1"/>
        <end position="29"/>
    </location>
</feature>
<feature type="compositionally biased region" description="Low complexity" evidence="1">
    <location>
        <begin position="7"/>
        <end position="20"/>
    </location>
</feature>
<evidence type="ECO:0000313" key="2">
    <source>
        <dbReference type="EMBL" id="QHT21142.1"/>
    </source>
</evidence>
<dbReference type="AlphaFoldDB" id="A0A6C0DXG1"/>
<protein>
    <submittedName>
        <fullName evidence="2">Uncharacterized protein</fullName>
    </submittedName>
</protein>
<name>A0A6C0DXG1_9ZZZZ</name>